<dbReference type="OrthoDB" id="9820611at2"/>
<proteinExistence type="predicted"/>
<reference evidence="1 2" key="1">
    <citation type="submission" date="2019-02" db="EMBL/GenBank/DDBJ databases">
        <title>Deep-cultivation of Planctomycetes and their phenomic and genomic characterization uncovers novel biology.</title>
        <authorList>
            <person name="Wiegand S."/>
            <person name="Jogler M."/>
            <person name="Boedeker C."/>
            <person name="Pinto D."/>
            <person name="Vollmers J."/>
            <person name="Rivas-Marin E."/>
            <person name="Kohn T."/>
            <person name="Peeters S.H."/>
            <person name="Heuer A."/>
            <person name="Rast P."/>
            <person name="Oberbeckmann S."/>
            <person name="Bunk B."/>
            <person name="Jeske O."/>
            <person name="Meyerdierks A."/>
            <person name="Storesund J.E."/>
            <person name="Kallscheuer N."/>
            <person name="Luecker S."/>
            <person name="Lage O.M."/>
            <person name="Pohl T."/>
            <person name="Merkel B.J."/>
            <person name="Hornburger P."/>
            <person name="Mueller R.-W."/>
            <person name="Bruemmer F."/>
            <person name="Labrenz M."/>
            <person name="Spormann A.M."/>
            <person name="Op Den Camp H."/>
            <person name="Overmann J."/>
            <person name="Amann R."/>
            <person name="Jetten M.S.M."/>
            <person name="Mascher T."/>
            <person name="Medema M.H."/>
            <person name="Devos D.P."/>
            <person name="Kaster A.-K."/>
            <person name="Ovreas L."/>
            <person name="Rohde M."/>
            <person name="Galperin M.Y."/>
            <person name="Jogler C."/>
        </authorList>
    </citation>
    <scope>NUCLEOTIDE SEQUENCE [LARGE SCALE GENOMIC DNA]</scope>
    <source>
        <strain evidence="1 2">Pla52n</strain>
    </source>
</reference>
<dbReference type="Proteomes" id="UP000320176">
    <property type="component" value="Unassembled WGS sequence"/>
</dbReference>
<dbReference type="RefSeq" id="WP_146519579.1">
    <property type="nucleotide sequence ID" value="NZ_CP151726.1"/>
</dbReference>
<keyword evidence="2" id="KW-1185">Reference proteome</keyword>
<dbReference type="EMBL" id="SJPN01000002">
    <property type="protein sequence ID" value="TWU06514.1"/>
    <property type="molecule type" value="Genomic_DNA"/>
</dbReference>
<comment type="caution">
    <text evidence="1">The sequence shown here is derived from an EMBL/GenBank/DDBJ whole genome shotgun (WGS) entry which is preliminary data.</text>
</comment>
<accession>A0A5C6B7N0</accession>
<name>A0A5C6B7N0_9BACT</name>
<evidence type="ECO:0000313" key="2">
    <source>
        <dbReference type="Proteomes" id="UP000320176"/>
    </source>
</evidence>
<dbReference type="AlphaFoldDB" id="A0A5C6B7N0"/>
<protein>
    <submittedName>
        <fullName evidence="1">Uncharacterized protein</fullName>
    </submittedName>
</protein>
<evidence type="ECO:0000313" key="1">
    <source>
        <dbReference type="EMBL" id="TWU06514.1"/>
    </source>
</evidence>
<organism evidence="1 2">
    <name type="scientific">Stieleria varia</name>
    <dbReference type="NCBI Taxonomy" id="2528005"/>
    <lineage>
        <taxon>Bacteria</taxon>
        <taxon>Pseudomonadati</taxon>
        <taxon>Planctomycetota</taxon>
        <taxon>Planctomycetia</taxon>
        <taxon>Pirellulales</taxon>
        <taxon>Pirellulaceae</taxon>
        <taxon>Stieleria</taxon>
    </lineage>
</organism>
<sequence length="255" mass="29738">MSRKSLQEQVDAFTRESPLSIAHPLNRYAASDSYLNLPRHACMHWRGLLQPASGAVSGQFLVDERLLPGVPPGSRKSEFVPHHQAILCHCKPLNDQWEPVGSENRYPDIPDRWDIYLLMRHQYDAIAFTGKTHAAVIRRTDATHGTILKLRDWEADPSGGLYRRTRVKSQLHRRLGRNPYPYEIERAHAKTALTYLGYELPGKPKPRHKLWPERLRKLGFEVEIADVIEPARHVTMSIKQQREYQTRYPERYWYV</sequence>
<gene>
    <name evidence="1" type="ORF">Pla52n_22360</name>
</gene>